<dbReference type="SUPFAM" id="SSF82199">
    <property type="entry name" value="SET domain"/>
    <property type="match status" value="1"/>
</dbReference>
<dbReference type="PANTHER" id="PTHR13271">
    <property type="entry name" value="UNCHARACTERIZED PUTATIVE METHYLTRANSFERASE"/>
    <property type="match status" value="1"/>
</dbReference>
<dbReference type="GO" id="GO:0005634">
    <property type="term" value="C:nucleus"/>
    <property type="evidence" value="ECO:0007669"/>
    <property type="project" value="TreeGrafter"/>
</dbReference>
<protein>
    <recommendedName>
        <fullName evidence="3">SET domain-containing protein</fullName>
    </recommendedName>
</protein>
<name>A0A1E3QK82_9ASCO</name>
<sequence>KINRLLAWAKEHGTVIDPSISFAYSANKGISAYRLTVSGNKEIELPVTLAMTPEQAIAEFGVEFLDQCSAAQLNINAIGKLFFLKERAKADSFYHPYITSLPSLVEIGSPLSWSTAEKAYLKGTNLGSSLFEKFQSAVNEWQSVMALLQGTETLSAADSAQLASNLEFADVFAKSAAGHDYSAYLKEQSEDANNWTSFANYLYASLIYTSRAFPYYLVDAKKCRQGQAILLPIIDLLNHETGAKVEWGCADNVFSFTNLSENGNLELCNNYGLKGNEELLLGYGFTLSSNSQANSVALRIKLPIESLGEVETVYGIRLPDMNDYTSFATKLTAHSDYSKYADGLLYFITESIIPDSLINLFAYLVRNDWEQSGDITLRMKLDGLAKLRTALEQKITVASQHFQRSQASDNRNITNALIYRDSQLKVYNKAIKIIKHLEKTLLTKYKSQLVSLSKILKKDVPFVEALARTMGMEGLEDVEASQAQDQVMIMWLVRCFNKDQYEEGYCPEWIRRAFNKLAGEYKVQSEDVAEYQPLYQFLFPKLANEAPEIFGKGIWTVKELIIAGKLMGTVSYTRSNDDVVLVEDGV</sequence>
<gene>
    <name evidence="1" type="ORF">BABINDRAFT_24986</name>
</gene>
<evidence type="ECO:0000313" key="1">
    <source>
        <dbReference type="EMBL" id="ODQ78028.1"/>
    </source>
</evidence>
<organism evidence="1 2">
    <name type="scientific">Babjeviella inositovora NRRL Y-12698</name>
    <dbReference type="NCBI Taxonomy" id="984486"/>
    <lineage>
        <taxon>Eukaryota</taxon>
        <taxon>Fungi</taxon>
        <taxon>Dikarya</taxon>
        <taxon>Ascomycota</taxon>
        <taxon>Saccharomycotina</taxon>
        <taxon>Pichiomycetes</taxon>
        <taxon>Serinales incertae sedis</taxon>
        <taxon>Babjeviella</taxon>
    </lineage>
</organism>
<evidence type="ECO:0000313" key="2">
    <source>
        <dbReference type="Proteomes" id="UP000094336"/>
    </source>
</evidence>
<dbReference type="EMBL" id="KV454437">
    <property type="protein sequence ID" value="ODQ78028.1"/>
    <property type="molecule type" value="Genomic_DNA"/>
</dbReference>
<accession>A0A1E3QK82</accession>
<dbReference type="InterPro" id="IPR046341">
    <property type="entry name" value="SET_dom_sf"/>
</dbReference>
<dbReference type="GO" id="GO:0016279">
    <property type="term" value="F:protein-lysine N-methyltransferase activity"/>
    <property type="evidence" value="ECO:0007669"/>
    <property type="project" value="TreeGrafter"/>
</dbReference>
<dbReference type="InterPro" id="IPR050600">
    <property type="entry name" value="SETD3_SETD6_MTase"/>
</dbReference>
<dbReference type="AlphaFoldDB" id="A0A1E3QK82"/>
<dbReference type="RefSeq" id="XP_018983356.1">
    <property type="nucleotide sequence ID" value="XM_019131345.1"/>
</dbReference>
<dbReference type="Gene3D" id="3.90.1410.10">
    <property type="entry name" value="set domain protein methyltransferase, domain 1"/>
    <property type="match status" value="1"/>
</dbReference>
<dbReference type="Proteomes" id="UP000094336">
    <property type="component" value="Unassembled WGS sequence"/>
</dbReference>
<evidence type="ECO:0008006" key="3">
    <source>
        <dbReference type="Google" id="ProtNLM"/>
    </source>
</evidence>
<dbReference type="GeneID" id="30149198"/>
<dbReference type="STRING" id="984486.A0A1E3QK82"/>
<reference evidence="2" key="1">
    <citation type="submission" date="2016-05" db="EMBL/GenBank/DDBJ databases">
        <title>Comparative genomics of biotechnologically important yeasts.</title>
        <authorList>
            <consortium name="DOE Joint Genome Institute"/>
            <person name="Riley R."/>
            <person name="Haridas S."/>
            <person name="Wolfe K.H."/>
            <person name="Lopes M.R."/>
            <person name="Hittinger C.T."/>
            <person name="Goker M."/>
            <person name="Salamov A."/>
            <person name="Wisecaver J."/>
            <person name="Long T.M."/>
            <person name="Aerts A.L."/>
            <person name="Barry K."/>
            <person name="Choi C."/>
            <person name="Clum A."/>
            <person name="Coughlan A.Y."/>
            <person name="Deshpande S."/>
            <person name="Douglass A.P."/>
            <person name="Hanson S.J."/>
            <person name="Klenk H.-P."/>
            <person name="Labutti K."/>
            <person name="Lapidus A."/>
            <person name="Lindquist E."/>
            <person name="Lipzen A."/>
            <person name="Meier-Kolthoff J.P."/>
            <person name="Ohm R.A."/>
            <person name="Otillar R.P."/>
            <person name="Pangilinan J."/>
            <person name="Peng Y."/>
            <person name="Rokas A."/>
            <person name="Rosa C.A."/>
            <person name="Scheuner C."/>
            <person name="Sibirny A.A."/>
            <person name="Slot J.C."/>
            <person name="Stielow J.B."/>
            <person name="Sun H."/>
            <person name="Kurtzman C.P."/>
            <person name="Blackwell M."/>
            <person name="Grigoriev I.V."/>
            <person name="Jeffries T.W."/>
        </authorList>
    </citation>
    <scope>NUCLEOTIDE SEQUENCE [LARGE SCALE GENOMIC DNA]</scope>
    <source>
        <strain evidence="2">NRRL Y-12698</strain>
    </source>
</reference>
<proteinExistence type="predicted"/>
<dbReference type="PANTHER" id="PTHR13271:SF147">
    <property type="entry name" value="PROTEIN-LYSINE N-METHYLTRANSFERASE EFM1-RELATED"/>
    <property type="match status" value="1"/>
</dbReference>
<dbReference type="OrthoDB" id="42889at2759"/>
<keyword evidence="2" id="KW-1185">Reference proteome</keyword>
<feature type="non-terminal residue" evidence="1">
    <location>
        <position position="586"/>
    </location>
</feature>
<feature type="non-terminal residue" evidence="1">
    <location>
        <position position="1"/>
    </location>
</feature>